<dbReference type="Proteomes" id="UP000053201">
    <property type="component" value="Unassembled WGS sequence"/>
</dbReference>
<dbReference type="GO" id="GO:0060271">
    <property type="term" value="P:cilium assembly"/>
    <property type="evidence" value="ECO:0007669"/>
    <property type="project" value="InterPro"/>
</dbReference>
<evidence type="ECO:0000256" key="7">
    <source>
        <dbReference type="SAM" id="Coils"/>
    </source>
</evidence>
<feature type="coiled-coil region" evidence="7">
    <location>
        <begin position="315"/>
        <end position="342"/>
    </location>
</feature>
<dbReference type="GO" id="GO:0042073">
    <property type="term" value="P:intraciliary transport"/>
    <property type="evidence" value="ECO:0007669"/>
    <property type="project" value="InterPro"/>
</dbReference>
<sequence>MADPKELKLIVTALASPPFSRTYSAIQLHDELPILQLLQLVSDVMAAIDEGNPQSLHRGVDMRNEDPQDSVARISGFLQLLKWKDAGDVDTLSQKLTEGHRPTILRALHFLLKDFNIHKKRAYLAPFLASVDVPAEFSMDEVTADLMRHVEDLQEQFKDIHKAVDGIRGSGTNAAVLKKEIQQLEDEKQQVLSRISKIRKRVEEIPYHEQWLEAAKNLRTEQQNEALIAERIKEQRNQIHQVENKYNTALQALKDIRSAAANASPDLLFSKMEEDNKMNKYLATENLPKQLQDAKQHIQQLKKVLSEPAVSERDLTEHEKEIKQLNEDIAKLAEKRLAKTTKGDDKLGLFRQQAAIIARKKEGTAARLAAINEEINTLAAELAKKKEVEKAQGAKMPKGEEFKRYVSELRAKSTIYKKKKAELSAITAEFGILQRTEEILTSRQKTMEDSLTALEKRHGVAGFHIAQETLEKVSERKAEIDEVKGRTLEEISGIIQKLTNNINEKKSFLAPIIQELRTMRSQVQELETEYGEKKRLYDATMVGLDSEAVQLEQEVKLYRQDILNDQSRYHYLNMQIGLADITNERIMQEMKAYIGGDEAVEQAQKARGFKTYRELYTRKLSEQENLGKSLREQQKEVKAKYEPNVKQLAMFQDVKKLLALKAAQNAAMLKGDRRKEEKVGQVTKDRLVL</sequence>
<feature type="domain" description="IFT81 calponin homology" evidence="8">
    <location>
        <begin position="6"/>
        <end position="132"/>
    </location>
</feature>
<keyword evidence="4" id="KW-0969">Cilium</keyword>
<comment type="similarity">
    <text evidence="6">Belongs to the IFT81 family.</text>
</comment>
<evidence type="ECO:0000256" key="6">
    <source>
        <dbReference type="ARBA" id="ARBA00043983"/>
    </source>
</evidence>
<dbReference type="Gene3D" id="1.10.418.70">
    <property type="entry name" value="Intraflagellar transport protein 81, N-terminal domain"/>
    <property type="match status" value="1"/>
</dbReference>
<name>A0A0L0HW19_SPIPD</name>
<dbReference type="EMBL" id="KQ257450">
    <property type="protein sequence ID" value="KND05085.1"/>
    <property type="molecule type" value="Genomic_DNA"/>
</dbReference>
<dbReference type="InterPro" id="IPR043016">
    <property type="entry name" value="IFT81_N_sf"/>
</dbReference>
<dbReference type="GeneID" id="27684469"/>
<dbReference type="AlphaFoldDB" id="A0A0L0HW19"/>
<evidence type="ECO:0000313" key="9">
    <source>
        <dbReference type="EMBL" id="KND05085.1"/>
    </source>
</evidence>
<evidence type="ECO:0000259" key="8">
    <source>
        <dbReference type="Pfam" id="PF18383"/>
    </source>
</evidence>
<evidence type="ECO:0000256" key="1">
    <source>
        <dbReference type="ARBA" id="ARBA00004138"/>
    </source>
</evidence>
<dbReference type="OrthoDB" id="276029at2759"/>
<dbReference type="GO" id="GO:0036064">
    <property type="term" value="C:ciliary basal body"/>
    <property type="evidence" value="ECO:0007669"/>
    <property type="project" value="TreeGrafter"/>
</dbReference>
<evidence type="ECO:0000256" key="4">
    <source>
        <dbReference type="ARBA" id="ARBA00023069"/>
    </source>
</evidence>
<evidence type="ECO:0000256" key="2">
    <source>
        <dbReference type="ARBA" id="ARBA00022794"/>
    </source>
</evidence>
<dbReference type="STRING" id="645134.A0A0L0HW19"/>
<dbReference type="GO" id="GO:0030992">
    <property type="term" value="C:intraciliary transport particle B"/>
    <property type="evidence" value="ECO:0007669"/>
    <property type="project" value="InterPro"/>
</dbReference>
<comment type="subcellular location">
    <subcellularLocation>
        <location evidence="1">Cell projection</location>
        <location evidence="1">Cilium</location>
    </subcellularLocation>
</comment>
<keyword evidence="5" id="KW-0966">Cell projection</keyword>
<accession>A0A0L0HW19</accession>
<feature type="coiled-coil region" evidence="7">
    <location>
        <begin position="225"/>
        <end position="259"/>
    </location>
</feature>
<keyword evidence="10" id="KW-1185">Reference proteome</keyword>
<dbReference type="InterPro" id="IPR029600">
    <property type="entry name" value="IFT81"/>
</dbReference>
<evidence type="ECO:0000256" key="5">
    <source>
        <dbReference type="ARBA" id="ARBA00023273"/>
    </source>
</evidence>
<keyword evidence="3 7" id="KW-0175">Coiled coil</keyword>
<protein>
    <recommendedName>
        <fullName evidence="8">IFT81 calponin homology domain-containing protein</fullName>
    </recommendedName>
</protein>
<dbReference type="GO" id="GO:0015631">
    <property type="term" value="F:tubulin binding"/>
    <property type="evidence" value="ECO:0007669"/>
    <property type="project" value="InterPro"/>
</dbReference>
<feature type="coiled-coil region" evidence="7">
    <location>
        <begin position="516"/>
        <end position="561"/>
    </location>
</feature>
<dbReference type="eggNOG" id="ENOG502QSBR">
    <property type="taxonomic scope" value="Eukaryota"/>
</dbReference>
<dbReference type="OMA" id="WILTHME"/>
<dbReference type="InterPro" id="IPR041146">
    <property type="entry name" value="IFT81_CH"/>
</dbReference>
<dbReference type="InParanoid" id="A0A0L0HW19"/>
<keyword evidence="2" id="KW-0970">Cilium biogenesis/degradation</keyword>
<organism evidence="9 10">
    <name type="scientific">Spizellomyces punctatus (strain DAOM BR117)</name>
    <dbReference type="NCBI Taxonomy" id="645134"/>
    <lineage>
        <taxon>Eukaryota</taxon>
        <taxon>Fungi</taxon>
        <taxon>Fungi incertae sedis</taxon>
        <taxon>Chytridiomycota</taxon>
        <taxon>Chytridiomycota incertae sedis</taxon>
        <taxon>Chytridiomycetes</taxon>
        <taxon>Spizellomycetales</taxon>
        <taxon>Spizellomycetaceae</taxon>
        <taxon>Spizellomyces</taxon>
    </lineage>
</organism>
<feature type="coiled-coil region" evidence="7">
    <location>
        <begin position="167"/>
        <end position="201"/>
    </location>
</feature>
<dbReference type="PANTHER" id="PTHR15614">
    <property type="entry name" value="INTRAFLAGELLAR TRANSPORT PROTEIN 81 HOMOLOG"/>
    <property type="match status" value="1"/>
</dbReference>
<gene>
    <name evidence="9" type="ORF">SPPG_00760</name>
</gene>
<reference evidence="9 10" key="1">
    <citation type="submission" date="2009-08" db="EMBL/GenBank/DDBJ databases">
        <title>The Genome Sequence of Spizellomyces punctatus strain DAOM BR117.</title>
        <authorList>
            <consortium name="The Broad Institute Genome Sequencing Platform"/>
            <person name="Russ C."/>
            <person name="Cuomo C."/>
            <person name="Shea T."/>
            <person name="Young S.K."/>
            <person name="Zeng Q."/>
            <person name="Koehrsen M."/>
            <person name="Haas B."/>
            <person name="Borodovsky M."/>
            <person name="Guigo R."/>
            <person name="Alvarado L."/>
            <person name="Berlin A."/>
            <person name="Bochicchio J."/>
            <person name="Borenstein D."/>
            <person name="Chapman S."/>
            <person name="Chen Z."/>
            <person name="Engels R."/>
            <person name="Freedman E."/>
            <person name="Gellesch M."/>
            <person name="Goldberg J."/>
            <person name="Griggs A."/>
            <person name="Gujja S."/>
            <person name="Heiman D."/>
            <person name="Hepburn T."/>
            <person name="Howarth C."/>
            <person name="Jen D."/>
            <person name="Larson L."/>
            <person name="Lewis B."/>
            <person name="Mehta T."/>
            <person name="Park D."/>
            <person name="Pearson M."/>
            <person name="Roberts A."/>
            <person name="Saif S."/>
            <person name="Shenoy N."/>
            <person name="Sisk P."/>
            <person name="Stolte C."/>
            <person name="Sykes S."/>
            <person name="Thomson T."/>
            <person name="Walk T."/>
            <person name="White J."/>
            <person name="Yandava C."/>
            <person name="Burger G."/>
            <person name="Gray M.W."/>
            <person name="Holland P.W.H."/>
            <person name="King N."/>
            <person name="Lang F.B.F."/>
            <person name="Roger A.J."/>
            <person name="Ruiz-Trillo I."/>
            <person name="Lander E."/>
            <person name="Nusbaum C."/>
        </authorList>
    </citation>
    <scope>NUCLEOTIDE SEQUENCE [LARGE SCALE GENOMIC DNA]</scope>
    <source>
        <strain evidence="9 10">DAOM BR117</strain>
    </source>
</reference>
<dbReference type="Pfam" id="PF18383">
    <property type="entry name" value="IFT81_CH"/>
    <property type="match status" value="1"/>
</dbReference>
<dbReference type="VEuPathDB" id="FungiDB:SPPG_00760"/>
<dbReference type="RefSeq" id="XP_016613124.1">
    <property type="nucleotide sequence ID" value="XM_016749089.1"/>
</dbReference>
<evidence type="ECO:0000256" key="3">
    <source>
        <dbReference type="ARBA" id="ARBA00023054"/>
    </source>
</evidence>
<proteinExistence type="inferred from homology"/>
<evidence type="ECO:0000313" key="10">
    <source>
        <dbReference type="Proteomes" id="UP000053201"/>
    </source>
</evidence>
<dbReference type="PANTHER" id="PTHR15614:SF2">
    <property type="entry name" value="INTRAFLAGELLAR TRANSPORT PROTEIN 81 HOMOLOG"/>
    <property type="match status" value="1"/>
</dbReference>